<organism evidence="2 3">
    <name type="scientific">Fusarium floridanum</name>
    <dbReference type="NCBI Taxonomy" id="1325733"/>
    <lineage>
        <taxon>Eukaryota</taxon>
        <taxon>Fungi</taxon>
        <taxon>Dikarya</taxon>
        <taxon>Ascomycota</taxon>
        <taxon>Pezizomycotina</taxon>
        <taxon>Sordariomycetes</taxon>
        <taxon>Hypocreomycetidae</taxon>
        <taxon>Hypocreales</taxon>
        <taxon>Nectriaceae</taxon>
        <taxon>Fusarium</taxon>
        <taxon>Fusarium solani species complex</taxon>
    </lineage>
</organism>
<dbReference type="EMBL" id="NKCL01000195">
    <property type="protein sequence ID" value="RSL78817.1"/>
    <property type="molecule type" value="Genomic_DNA"/>
</dbReference>
<keyword evidence="1" id="KW-0732">Signal</keyword>
<comment type="caution">
    <text evidence="2">The sequence shown here is derived from an EMBL/GenBank/DDBJ whole genome shotgun (WGS) entry which is preliminary data.</text>
</comment>
<accession>A0A428RMQ4</accession>
<gene>
    <name evidence="2" type="ORF">CEP51_007885</name>
</gene>
<name>A0A428RMQ4_9HYPO</name>
<reference evidence="2 3" key="1">
    <citation type="submission" date="2017-06" db="EMBL/GenBank/DDBJ databases">
        <title>Comparative genomic analysis of Ambrosia Fusariam Clade fungi.</title>
        <authorList>
            <person name="Stajich J.E."/>
            <person name="Carrillo J."/>
            <person name="Kijimoto T."/>
            <person name="Eskalen A."/>
            <person name="O'Donnell K."/>
            <person name="Kasson M."/>
        </authorList>
    </citation>
    <scope>NUCLEOTIDE SEQUENCE [LARGE SCALE GENOMIC DNA]</scope>
    <source>
        <strain evidence="2 3">NRRL62606</strain>
    </source>
</reference>
<dbReference type="Gene3D" id="3.10.450.50">
    <property type="match status" value="1"/>
</dbReference>
<proteinExistence type="predicted"/>
<dbReference type="Proteomes" id="UP000287972">
    <property type="component" value="Unassembled WGS sequence"/>
</dbReference>
<feature type="chain" id="PRO_5019483412" description="SnoaL-like domain-containing protein" evidence="1">
    <location>
        <begin position="20"/>
        <end position="160"/>
    </location>
</feature>
<evidence type="ECO:0000313" key="2">
    <source>
        <dbReference type="EMBL" id="RSL78817.1"/>
    </source>
</evidence>
<dbReference type="SUPFAM" id="SSF54427">
    <property type="entry name" value="NTF2-like"/>
    <property type="match status" value="1"/>
</dbReference>
<sequence>MRFLPHLTLLLNPFIIVAGARPANTKLQAPYCPPRPVTTAQRRAIFDEFVDKLYVERNGTRALLDHMPEDYIQHNPFGLSGRDNGIEGLSFVSPDTVNFTIARRGVDGTLAFIHSRLDRVNGTQPTAAVDLFRFEGSCLVEHWDVLQEVPENAVNPLDMW</sequence>
<dbReference type="AlphaFoldDB" id="A0A428RMQ4"/>
<evidence type="ECO:0008006" key="4">
    <source>
        <dbReference type="Google" id="ProtNLM"/>
    </source>
</evidence>
<evidence type="ECO:0000313" key="3">
    <source>
        <dbReference type="Proteomes" id="UP000287972"/>
    </source>
</evidence>
<evidence type="ECO:0000256" key="1">
    <source>
        <dbReference type="SAM" id="SignalP"/>
    </source>
</evidence>
<feature type="signal peptide" evidence="1">
    <location>
        <begin position="1"/>
        <end position="19"/>
    </location>
</feature>
<dbReference type="InterPro" id="IPR032710">
    <property type="entry name" value="NTF2-like_dom_sf"/>
</dbReference>
<keyword evidence="3" id="KW-1185">Reference proteome</keyword>
<protein>
    <recommendedName>
        <fullName evidence="4">SnoaL-like domain-containing protein</fullName>
    </recommendedName>
</protein>